<evidence type="ECO:0000313" key="1">
    <source>
        <dbReference type="EMBL" id="MCB2377146.1"/>
    </source>
</evidence>
<reference evidence="1" key="1">
    <citation type="submission" date="2021-10" db="EMBL/GenBank/DDBJ databases">
        <authorList>
            <person name="Dean J.D."/>
            <person name="Kim M.K."/>
            <person name="Newey C.N."/>
            <person name="Stoker T.S."/>
            <person name="Thompson D.W."/>
            <person name="Grose J.H."/>
        </authorList>
    </citation>
    <scope>NUCLEOTIDE SEQUENCE</scope>
    <source>
        <strain evidence="1">BT635</strain>
    </source>
</reference>
<sequence>MPLPAISDTLHDKVVERFSFDLFRKRLVVLIWSKQGSEPITWLQLTISGIQNIEEIQQMQAEVDSTLTKKNRAALGYRIDTFAYQEQLVSRPGAMHLLLYIDHLPPMRLDCAKFTLQHISPSAT</sequence>
<gene>
    <name evidence="1" type="ORF">LGH70_06105</name>
</gene>
<keyword evidence="2" id="KW-1185">Reference proteome</keyword>
<proteinExistence type="predicted"/>
<dbReference type="EMBL" id="JAJADQ010000002">
    <property type="protein sequence ID" value="MCB2377146.1"/>
    <property type="molecule type" value="Genomic_DNA"/>
</dbReference>
<protein>
    <submittedName>
        <fullName evidence="1">Uncharacterized protein</fullName>
    </submittedName>
</protein>
<name>A0ABS8AA34_9BACT</name>
<organism evidence="1 2">
    <name type="scientific">Hymenobacter nitidus</name>
    <dbReference type="NCBI Taxonomy" id="2880929"/>
    <lineage>
        <taxon>Bacteria</taxon>
        <taxon>Pseudomonadati</taxon>
        <taxon>Bacteroidota</taxon>
        <taxon>Cytophagia</taxon>
        <taxon>Cytophagales</taxon>
        <taxon>Hymenobacteraceae</taxon>
        <taxon>Hymenobacter</taxon>
    </lineage>
</organism>
<dbReference type="Proteomes" id="UP001165297">
    <property type="component" value="Unassembled WGS sequence"/>
</dbReference>
<dbReference type="RefSeq" id="WP_226183671.1">
    <property type="nucleotide sequence ID" value="NZ_JAJADQ010000002.1"/>
</dbReference>
<comment type="caution">
    <text evidence="1">The sequence shown here is derived from an EMBL/GenBank/DDBJ whole genome shotgun (WGS) entry which is preliminary data.</text>
</comment>
<evidence type="ECO:0000313" key="2">
    <source>
        <dbReference type="Proteomes" id="UP001165297"/>
    </source>
</evidence>
<accession>A0ABS8AA34</accession>